<evidence type="ECO:0000256" key="2">
    <source>
        <dbReference type="ARBA" id="ARBA00012438"/>
    </source>
</evidence>
<dbReference type="Gene3D" id="1.20.5.1930">
    <property type="match status" value="1"/>
</dbReference>
<name>A0A4Y5YM99_9MICO</name>
<protein>
    <recommendedName>
        <fullName evidence="2">histidine kinase</fullName>
        <ecNumber evidence="2">2.7.13.3</ecNumber>
    </recommendedName>
</protein>
<proteinExistence type="predicted"/>
<keyword evidence="11" id="KW-0472">Membrane</keyword>
<keyword evidence="8" id="KW-0902">Two-component regulatory system</keyword>
<feature type="transmembrane region" description="Helical" evidence="11">
    <location>
        <begin position="116"/>
        <end position="136"/>
    </location>
</feature>
<evidence type="ECO:0000256" key="4">
    <source>
        <dbReference type="ARBA" id="ARBA00022679"/>
    </source>
</evidence>
<keyword evidence="3" id="KW-0597">Phosphoprotein</keyword>
<evidence type="ECO:0000256" key="5">
    <source>
        <dbReference type="ARBA" id="ARBA00022741"/>
    </source>
</evidence>
<dbReference type="Proteomes" id="UP000316125">
    <property type="component" value="Chromosome"/>
</dbReference>
<dbReference type="PANTHER" id="PTHR24421">
    <property type="entry name" value="NITRATE/NITRITE SENSOR PROTEIN NARX-RELATED"/>
    <property type="match status" value="1"/>
</dbReference>
<gene>
    <name evidence="14" type="ORF">FIV50_03420</name>
</gene>
<keyword evidence="6 14" id="KW-0418">Kinase</keyword>
<dbReference type="AlphaFoldDB" id="A0A4Y5YM99"/>
<dbReference type="Pfam" id="PF02518">
    <property type="entry name" value="HATPase_c"/>
    <property type="match status" value="1"/>
</dbReference>
<feature type="transmembrane region" description="Helical" evidence="11">
    <location>
        <begin position="16"/>
        <end position="35"/>
    </location>
</feature>
<feature type="region of interest" description="Disordered" evidence="10">
    <location>
        <begin position="388"/>
        <end position="410"/>
    </location>
</feature>
<dbReference type="CDD" id="cd16917">
    <property type="entry name" value="HATPase_UhpB-NarQ-NarX-like"/>
    <property type="match status" value="1"/>
</dbReference>
<organism evidence="14 15">
    <name type="scientific">Microbacterium foliorum</name>
    <dbReference type="NCBI Taxonomy" id="104336"/>
    <lineage>
        <taxon>Bacteria</taxon>
        <taxon>Bacillati</taxon>
        <taxon>Actinomycetota</taxon>
        <taxon>Actinomycetes</taxon>
        <taxon>Micrococcales</taxon>
        <taxon>Microbacteriaceae</taxon>
        <taxon>Microbacterium</taxon>
    </lineage>
</organism>
<dbReference type="OrthoDB" id="227596at2"/>
<accession>A0A4Y5YM99</accession>
<keyword evidence="4" id="KW-0808">Transferase</keyword>
<dbReference type="InterPro" id="IPR050482">
    <property type="entry name" value="Sensor_HK_TwoCompSys"/>
</dbReference>
<evidence type="ECO:0000259" key="13">
    <source>
        <dbReference type="Pfam" id="PF07730"/>
    </source>
</evidence>
<keyword evidence="11" id="KW-1133">Transmembrane helix</keyword>
<dbReference type="InterPro" id="IPR011712">
    <property type="entry name" value="Sig_transdc_His_kin_sub3_dim/P"/>
</dbReference>
<evidence type="ECO:0000256" key="11">
    <source>
        <dbReference type="SAM" id="Phobius"/>
    </source>
</evidence>
<dbReference type="Pfam" id="PF07730">
    <property type="entry name" value="HisKA_3"/>
    <property type="match status" value="1"/>
</dbReference>
<keyword evidence="5" id="KW-0547">Nucleotide-binding</keyword>
<dbReference type="EMBL" id="CP041040">
    <property type="protein sequence ID" value="QDE33917.1"/>
    <property type="molecule type" value="Genomic_DNA"/>
</dbReference>
<dbReference type="GO" id="GO:0046983">
    <property type="term" value="F:protein dimerization activity"/>
    <property type="evidence" value="ECO:0007669"/>
    <property type="project" value="InterPro"/>
</dbReference>
<evidence type="ECO:0000256" key="3">
    <source>
        <dbReference type="ARBA" id="ARBA00022553"/>
    </source>
</evidence>
<comment type="catalytic activity">
    <reaction evidence="1">
        <text>ATP + protein L-histidine = ADP + protein N-phospho-L-histidine.</text>
        <dbReference type="EC" id="2.7.13.3"/>
    </reaction>
</comment>
<feature type="transmembrane region" description="Helical" evidence="11">
    <location>
        <begin position="47"/>
        <end position="65"/>
    </location>
</feature>
<feature type="transmembrane region" description="Helical" evidence="11">
    <location>
        <begin position="142"/>
        <end position="163"/>
    </location>
</feature>
<evidence type="ECO:0000256" key="6">
    <source>
        <dbReference type="ARBA" id="ARBA00022777"/>
    </source>
</evidence>
<evidence type="ECO:0000256" key="7">
    <source>
        <dbReference type="ARBA" id="ARBA00022840"/>
    </source>
</evidence>
<dbReference type="InterPro" id="IPR036890">
    <property type="entry name" value="HATPase_C_sf"/>
</dbReference>
<feature type="transmembrane region" description="Helical" evidence="11">
    <location>
        <begin position="71"/>
        <end position="104"/>
    </location>
</feature>
<evidence type="ECO:0000259" key="12">
    <source>
        <dbReference type="Pfam" id="PF02518"/>
    </source>
</evidence>
<dbReference type="Gene3D" id="3.30.565.10">
    <property type="entry name" value="Histidine kinase-like ATPase, C-terminal domain"/>
    <property type="match status" value="1"/>
</dbReference>
<dbReference type="GO" id="GO:0005524">
    <property type="term" value="F:ATP binding"/>
    <property type="evidence" value="ECO:0007669"/>
    <property type="project" value="UniProtKB-KW"/>
</dbReference>
<dbReference type="SUPFAM" id="SSF55874">
    <property type="entry name" value="ATPase domain of HSP90 chaperone/DNA topoisomerase II/histidine kinase"/>
    <property type="match status" value="1"/>
</dbReference>
<dbReference type="EC" id="2.7.13.3" evidence="2"/>
<keyword evidence="7" id="KW-0067">ATP-binding</keyword>
<evidence type="ECO:0000256" key="1">
    <source>
        <dbReference type="ARBA" id="ARBA00000085"/>
    </source>
</evidence>
<dbReference type="RefSeq" id="WP_140036200.1">
    <property type="nucleotide sequence ID" value="NZ_CP041040.1"/>
</dbReference>
<feature type="domain" description="Histidine kinase/HSP90-like ATPase" evidence="12">
    <location>
        <begin position="312"/>
        <end position="404"/>
    </location>
</feature>
<evidence type="ECO:0000256" key="10">
    <source>
        <dbReference type="SAM" id="MobiDB-lite"/>
    </source>
</evidence>
<dbReference type="InterPro" id="IPR003594">
    <property type="entry name" value="HATPase_dom"/>
</dbReference>
<feature type="coiled-coil region" evidence="9">
    <location>
        <begin position="170"/>
        <end position="209"/>
    </location>
</feature>
<evidence type="ECO:0000313" key="15">
    <source>
        <dbReference type="Proteomes" id="UP000316125"/>
    </source>
</evidence>
<dbReference type="PANTHER" id="PTHR24421:SF10">
    <property type="entry name" value="NITRATE_NITRITE SENSOR PROTEIN NARQ"/>
    <property type="match status" value="1"/>
</dbReference>
<evidence type="ECO:0000256" key="9">
    <source>
        <dbReference type="SAM" id="Coils"/>
    </source>
</evidence>
<dbReference type="GO" id="GO:0000155">
    <property type="term" value="F:phosphorelay sensor kinase activity"/>
    <property type="evidence" value="ECO:0007669"/>
    <property type="project" value="InterPro"/>
</dbReference>
<evidence type="ECO:0000256" key="8">
    <source>
        <dbReference type="ARBA" id="ARBA00023012"/>
    </source>
</evidence>
<feature type="domain" description="Signal transduction histidine kinase subgroup 3 dimerisation and phosphoacceptor" evidence="13">
    <location>
        <begin position="199"/>
        <end position="265"/>
    </location>
</feature>
<sequence length="410" mass="42752">MTPAEPPSRAERVRRAIPPALVLAAAIGYLGADLWIDELPATVPGDVSPLVHAALVALQAVLLVFRRRAPIIVFAGAVLLDAVILATSAGELGVGSLGVILAAYAMARRSPRNPALTALALGALVTTGVGASALLLGSRESALVLILTVIARVVLQYAAPAAVAEYVRGRERLADALQEQARMAEHERRERAEREVRAEREALARELHDIAGHHLSGIVVSAQAATALTRSDLDRAREMMQTVQDDARIALADLRRTVGLLRSDDDTPSGAPSPVPTIAGIGALVDAARERGQRVALTTAGDARPVGALAETTAYRMVQESLANAARHAPGAACAVTVRFGADAVQITVANEPSAEGRTRETTERSGVGYGLSGMAERAELIGAHLSAGPDDGGGWTNRLDIPFDGRSAP</sequence>
<reference evidence="14 15" key="1">
    <citation type="submission" date="2019-06" db="EMBL/GenBank/DDBJ databases">
        <title>Complete genome of Microbacterium foliorum M2.</title>
        <authorList>
            <person name="Cao G."/>
        </authorList>
    </citation>
    <scope>NUCLEOTIDE SEQUENCE [LARGE SCALE GENOMIC DNA]</scope>
    <source>
        <strain evidence="14 15">M2</strain>
    </source>
</reference>
<keyword evidence="11" id="KW-0812">Transmembrane</keyword>
<keyword evidence="9" id="KW-0175">Coiled coil</keyword>
<dbReference type="GO" id="GO:0016020">
    <property type="term" value="C:membrane"/>
    <property type="evidence" value="ECO:0007669"/>
    <property type="project" value="InterPro"/>
</dbReference>
<evidence type="ECO:0000313" key="14">
    <source>
        <dbReference type="EMBL" id="QDE33917.1"/>
    </source>
</evidence>